<dbReference type="AlphaFoldDB" id="A0AAN7Q4S0"/>
<comment type="caution">
    <text evidence="6">The sequence shown here is derived from an EMBL/GenBank/DDBJ whole genome shotgun (WGS) entry which is preliminary data.</text>
</comment>
<evidence type="ECO:0000313" key="6">
    <source>
        <dbReference type="EMBL" id="KAK4883162.1"/>
    </source>
</evidence>
<dbReference type="PRINTS" id="PR02106">
    <property type="entry name" value="INTSUBUNIT10"/>
</dbReference>
<dbReference type="EMBL" id="JARPUR010000002">
    <property type="protein sequence ID" value="KAK4883162.1"/>
    <property type="molecule type" value="Genomic_DNA"/>
</dbReference>
<evidence type="ECO:0000256" key="1">
    <source>
        <dbReference type="ARBA" id="ARBA00004123"/>
    </source>
</evidence>
<keyword evidence="4" id="KW-0539">Nucleus</keyword>
<dbReference type="Pfam" id="PF21045">
    <property type="entry name" value="INT10"/>
    <property type="match status" value="3"/>
</dbReference>
<dbReference type="GO" id="GO:0016180">
    <property type="term" value="P:snRNA processing"/>
    <property type="evidence" value="ECO:0007669"/>
    <property type="project" value="InterPro"/>
</dbReference>
<protein>
    <recommendedName>
        <fullName evidence="3">Integrator complex subunit 10</fullName>
    </recommendedName>
</protein>
<dbReference type="Proteomes" id="UP001353858">
    <property type="component" value="Unassembled WGS sequence"/>
</dbReference>
<evidence type="ECO:0000313" key="7">
    <source>
        <dbReference type="Proteomes" id="UP001353858"/>
    </source>
</evidence>
<dbReference type="GO" id="GO:0032039">
    <property type="term" value="C:integrator complex"/>
    <property type="evidence" value="ECO:0007669"/>
    <property type="project" value="InterPro"/>
</dbReference>
<comment type="similarity">
    <text evidence="2">Belongs to the Integrator subunit 10 family.</text>
</comment>
<dbReference type="PANTHER" id="PTHR16055:SF2">
    <property type="entry name" value="INTEGRATOR COMPLEX SUBUNIT 10"/>
    <property type="match status" value="1"/>
</dbReference>
<gene>
    <name evidence="6" type="ORF">RN001_006481</name>
</gene>
<comment type="subcellular location">
    <subcellularLocation>
        <location evidence="1">Nucleus</location>
    </subcellularLocation>
</comment>
<dbReference type="InterPro" id="IPR026164">
    <property type="entry name" value="Int_cplx_su10"/>
</dbReference>
<evidence type="ECO:0000256" key="3">
    <source>
        <dbReference type="ARBA" id="ARBA00016811"/>
    </source>
</evidence>
<evidence type="ECO:0000256" key="2">
    <source>
        <dbReference type="ARBA" id="ARBA00010391"/>
    </source>
</evidence>
<accession>A0AAN7Q4S0</accession>
<proteinExistence type="inferred from homology"/>
<sequence>MEAELLNLSDEEYVVQRAKRALKIDPVAAKAWMITAKTLYPNNFAVQFEAYKIEKDAGHLKEAAKYFSDLLGKFQQEPEFWQEIENVTAALRTEHDATDSEKHFLCEMFRHISFDVQHQLLLFTADHCEDAMEHCRLLLLLLQKFPTTISTHGPRLVDTLLSAEKHSHASNQPINPYRKLLVCDLLPLLATENTSVELSSKLLFKLLHKSTEFYLCSLDMSKSNIQDPNISVDDPWRKLFGIIELTGRHLGWESYLTTFGNNWTKESYWQKILTFCQTHKALTVEDHVNTKQLLYCLTVFFLHCLHDYNLSLSPEPCPGQIQTSFILVEGFSDVNLPNPASEPKSKRRKGESDNQTPFITVDKTENKNIIGNFQMAVNCWDLFHSSDHLQREFGKLNNHIKLDPWLLGFLIDYAIYKGRYDDALARLQQITDPHLQLAKNIRHASILYLRKNYTSSFEPLLLVIQSLPITNRGTLSTQLNAGGNQRHLHFLPITQMTVLQYCTKLLIRCIKDNMLKQPNNYNELSIGNMLVLLQLDWPQEEDLLPLIIDQIRQRGTFSYLLFQAYIINVDILEELTYLWTEQGGQITLDILPHLGQRRIGTRGADKGVKEEIKHTIKRQIARSNEPLDQLVVKFISQERGHILQSLM</sequence>
<reference evidence="7" key="1">
    <citation type="submission" date="2023-01" db="EMBL/GenBank/DDBJ databases">
        <title>Key to firefly adult light organ development and bioluminescence: homeobox transcription factors regulate luciferase expression and transportation to peroxisome.</title>
        <authorList>
            <person name="Fu X."/>
        </authorList>
    </citation>
    <scope>NUCLEOTIDE SEQUENCE [LARGE SCALE GENOMIC DNA]</scope>
</reference>
<dbReference type="PANTHER" id="PTHR16055">
    <property type="entry name" value="INTEGRATOR COMPLEX SUBUNIT 10"/>
    <property type="match status" value="1"/>
</dbReference>
<feature type="region of interest" description="Disordered" evidence="5">
    <location>
        <begin position="336"/>
        <end position="357"/>
    </location>
</feature>
<keyword evidence="7" id="KW-1185">Reference proteome</keyword>
<name>A0AAN7Q4S0_9COLE</name>
<organism evidence="6 7">
    <name type="scientific">Aquatica leii</name>
    <dbReference type="NCBI Taxonomy" id="1421715"/>
    <lineage>
        <taxon>Eukaryota</taxon>
        <taxon>Metazoa</taxon>
        <taxon>Ecdysozoa</taxon>
        <taxon>Arthropoda</taxon>
        <taxon>Hexapoda</taxon>
        <taxon>Insecta</taxon>
        <taxon>Pterygota</taxon>
        <taxon>Neoptera</taxon>
        <taxon>Endopterygota</taxon>
        <taxon>Coleoptera</taxon>
        <taxon>Polyphaga</taxon>
        <taxon>Elateriformia</taxon>
        <taxon>Elateroidea</taxon>
        <taxon>Lampyridae</taxon>
        <taxon>Luciolinae</taxon>
        <taxon>Aquatica</taxon>
    </lineage>
</organism>
<evidence type="ECO:0000256" key="5">
    <source>
        <dbReference type="SAM" id="MobiDB-lite"/>
    </source>
</evidence>
<evidence type="ECO:0000256" key="4">
    <source>
        <dbReference type="ARBA" id="ARBA00023242"/>
    </source>
</evidence>